<dbReference type="InterPro" id="IPR002918">
    <property type="entry name" value="Lipase_EstA/Esterase_EstB"/>
</dbReference>
<dbReference type="OrthoDB" id="556502at2"/>
<reference evidence="2 3" key="1">
    <citation type="submission" date="2018-05" db="EMBL/GenBank/DDBJ databases">
        <title>Abyssibacter profundi OUC007T gen. nov., sp. nov, a marine bacterium isolated from seawater of the Mariana Trench.</title>
        <authorList>
            <person name="Zhou S."/>
        </authorList>
    </citation>
    <scope>NUCLEOTIDE SEQUENCE [LARGE SCALE GENOMIC DNA]</scope>
    <source>
        <strain evidence="2 3">OUC007</strain>
    </source>
</reference>
<dbReference type="Pfam" id="PF01674">
    <property type="entry name" value="Lipase_2"/>
    <property type="match status" value="1"/>
</dbReference>
<protein>
    <recommendedName>
        <fullName evidence="1">GH29D-like beta-sandwich domain-containing protein</fullName>
    </recommendedName>
</protein>
<dbReference type="GO" id="GO:0016298">
    <property type="term" value="F:lipase activity"/>
    <property type="evidence" value="ECO:0007669"/>
    <property type="project" value="TreeGrafter"/>
</dbReference>
<evidence type="ECO:0000259" key="1">
    <source>
        <dbReference type="Pfam" id="PF13290"/>
    </source>
</evidence>
<dbReference type="PANTHER" id="PTHR32015">
    <property type="entry name" value="FASTING INDUCED LIPASE"/>
    <property type="match status" value="1"/>
</dbReference>
<proteinExistence type="predicted"/>
<dbReference type="EMBL" id="QEQK01000010">
    <property type="protein sequence ID" value="PWN55546.1"/>
    <property type="molecule type" value="Genomic_DNA"/>
</dbReference>
<dbReference type="AlphaFoldDB" id="A0A363UJE5"/>
<name>A0A363UJE5_9GAMM</name>
<dbReference type="Proteomes" id="UP000251800">
    <property type="component" value="Unassembled WGS sequence"/>
</dbReference>
<evidence type="ECO:0000313" key="3">
    <source>
        <dbReference type="Proteomes" id="UP000251800"/>
    </source>
</evidence>
<evidence type="ECO:0000313" key="2">
    <source>
        <dbReference type="EMBL" id="PWN55546.1"/>
    </source>
</evidence>
<dbReference type="Gene3D" id="3.40.50.1820">
    <property type="entry name" value="alpha/beta hydrolase"/>
    <property type="match status" value="1"/>
</dbReference>
<dbReference type="PANTHER" id="PTHR32015:SF1">
    <property type="entry name" value="LIPASE"/>
    <property type="match status" value="1"/>
</dbReference>
<dbReference type="Pfam" id="PF13290">
    <property type="entry name" value="CHB_HEX_C_1"/>
    <property type="match status" value="1"/>
</dbReference>
<keyword evidence="3" id="KW-1185">Reference proteome</keyword>
<feature type="domain" description="GH29D-like beta-sandwich" evidence="1">
    <location>
        <begin position="382"/>
        <end position="448"/>
    </location>
</feature>
<comment type="caution">
    <text evidence="2">The sequence shown here is derived from an EMBL/GenBank/DDBJ whole genome shotgun (WGS) entry which is preliminary data.</text>
</comment>
<organism evidence="2 3">
    <name type="scientific">Abyssibacter profundi</name>
    <dbReference type="NCBI Taxonomy" id="2182787"/>
    <lineage>
        <taxon>Bacteria</taxon>
        <taxon>Pseudomonadati</taxon>
        <taxon>Pseudomonadota</taxon>
        <taxon>Gammaproteobacteria</taxon>
        <taxon>Chromatiales</taxon>
        <taxon>Oceanococcaceae</taxon>
        <taxon>Abyssibacter</taxon>
    </lineage>
</organism>
<gene>
    <name evidence="2" type="ORF">DEH80_12205</name>
</gene>
<accession>A0A363UJE5</accession>
<dbReference type="InterPro" id="IPR059177">
    <property type="entry name" value="GH29D-like_dom"/>
</dbReference>
<dbReference type="InterPro" id="IPR029058">
    <property type="entry name" value="AB_hydrolase_fold"/>
</dbReference>
<dbReference type="PROSITE" id="PS51257">
    <property type="entry name" value="PROKAR_LIPOPROTEIN"/>
    <property type="match status" value="1"/>
</dbReference>
<sequence length="484" mass="53247">MRGRVMKLEQRLVVAAAVLLLAACAPREVLFPALGLDAPKLDLLPADFESPRSYETEQPMPGFGGGGGGVHRVPVIWIHGNTVSATFWLPARQYFLEQGYTQDETWALSYGWDNPRYFDSTDLSVPSVDRIVNAVTNYLTQLTGEPVQQVDVIGHSLGVTLVRQWMKQTNSYHRVRNFIGVAGANDGVWTAWNDTRGQQRGVSWELFPDSPWLKQLSAGGETPGPTRYMMLYDGSGWGDVLFPTPLEDSGSLEGANNVAFNREDGMYLDHLELPRAPETMAVMLDWVAKAPVPDDGARRPVMRQTGRLLTASQPGALIHCTDDGSQPDRQTPGTERLLMTVGPVYSCYPQHPETQLAGPIERFAWAGEQAPAREAPSLQIEPAGGVFEHPVEVTLSSDDPDAFIVYNTSGTPIETGSPLYREPVYVAGPVRFTAMAVGPDGQRSDPVTVEFDISLELVEARHTLQRQFNPETPVNYAGDRKKGR</sequence>
<dbReference type="SUPFAM" id="SSF53474">
    <property type="entry name" value="alpha/beta-Hydrolases"/>
    <property type="match status" value="1"/>
</dbReference>
<dbReference type="GO" id="GO:0016042">
    <property type="term" value="P:lipid catabolic process"/>
    <property type="evidence" value="ECO:0007669"/>
    <property type="project" value="InterPro"/>
</dbReference>